<dbReference type="Proteomes" id="UP000442535">
    <property type="component" value="Unassembled WGS sequence"/>
</dbReference>
<evidence type="ECO:0000256" key="1">
    <source>
        <dbReference type="ARBA" id="ARBA00005196"/>
    </source>
</evidence>
<dbReference type="Pfam" id="PF01678">
    <property type="entry name" value="DAP_epimerase"/>
    <property type="match status" value="2"/>
</dbReference>
<evidence type="ECO:0000256" key="7">
    <source>
        <dbReference type="ARBA" id="ARBA00051712"/>
    </source>
</evidence>
<feature type="active site" description="Proton acceptor" evidence="8">
    <location>
        <position position="272"/>
    </location>
</feature>
<comment type="subunit">
    <text evidence="8">Homodimer.</text>
</comment>
<evidence type="ECO:0000256" key="9">
    <source>
        <dbReference type="PROSITE-ProRule" id="PRU10125"/>
    </source>
</evidence>
<comment type="function">
    <text evidence="8">Catalyzes the stereoinversion of LL-2,6-diaminopimelate (L,L-DAP) to meso-diaminopimelate (meso-DAP), a precursor of L-lysine and an essential component of the bacterial peptidoglycan.</text>
</comment>
<gene>
    <name evidence="8" type="primary">dapF</name>
    <name evidence="10" type="ORF">FYJ63_03595</name>
</gene>
<evidence type="ECO:0000256" key="5">
    <source>
        <dbReference type="ARBA" id="ARBA00023154"/>
    </source>
</evidence>
<dbReference type="PANTHER" id="PTHR31689">
    <property type="entry name" value="DIAMINOPIMELATE EPIMERASE, CHLOROPLASTIC"/>
    <property type="match status" value="1"/>
</dbReference>
<comment type="caution">
    <text evidence="8">Lacks conserved residue(s) required for the propagation of feature annotation.</text>
</comment>
<dbReference type="NCBIfam" id="TIGR00652">
    <property type="entry name" value="DapF"/>
    <property type="match status" value="1"/>
</dbReference>
<feature type="binding site" evidence="8">
    <location>
        <begin position="263"/>
        <end position="264"/>
    </location>
    <ligand>
        <name>substrate</name>
    </ligand>
</feature>
<feature type="binding site" evidence="8">
    <location>
        <position position="18"/>
    </location>
    <ligand>
        <name>substrate</name>
    </ligand>
</feature>
<dbReference type="GO" id="GO:0009089">
    <property type="term" value="P:lysine biosynthetic process via diaminopimelate"/>
    <property type="evidence" value="ECO:0007669"/>
    <property type="project" value="UniProtKB-UniRule"/>
</dbReference>
<feature type="binding site" evidence="8">
    <location>
        <position position="79"/>
    </location>
    <ligand>
        <name>substrate</name>
    </ligand>
</feature>
<comment type="similarity">
    <text evidence="2 8">Belongs to the diaminopimelate epimerase family.</text>
</comment>
<sequence length="334" mass="34957">MKGAAMRVEFRKMHGTGNDFVVIDGFGQGGVSDGSAALSLSAKQVIAVCDRHFGVGADGVIIVEPGQTPGADGFMNYINADGSLAQMCGNGTRVAAKWLVERGIVDPGAGELILDTRSGPKAIKFTPAAPGKDFVATVDMGEPILDPERVPVTGKANTIAPDSTPAAGAGFLSNLNIATPWGDILVTCVSMGNPHAIWFLDDWRDVPAELFGGAPASERNLANMEIDRIGKFLESNPAFPEKANIEFIVPSESGKELEMRVFERGVGETLACGTGACAAAVAAALTGRGGLDTTLHLRGGDLRVEWRADNHVYMTGPATESFQGVIEIPDRSMG</sequence>
<evidence type="ECO:0000256" key="2">
    <source>
        <dbReference type="ARBA" id="ARBA00010219"/>
    </source>
</evidence>
<dbReference type="Gene3D" id="3.10.310.10">
    <property type="entry name" value="Diaminopimelate Epimerase, Chain A, domain 1"/>
    <property type="match status" value="2"/>
</dbReference>
<feature type="site" description="Could be important to modulate the pK values of the two catalytic cysteine residues" evidence="8">
    <location>
        <position position="263"/>
    </location>
</feature>
<feature type="binding site" evidence="8">
    <location>
        <begin position="89"/>
        <end position="90"/>
    </location>
    <ligand>
        <name>substrate</name>
    </ligand>
</feature>
<comment type="catalytic activity">
    <reaction evidence="7 8">
        <text>(2S,6S)-2,6-diaminopimelate = meso-2,6-diaminopimelate</text>
        <dbReference type="Rhea" id="RHEA:15393"/>
        <dbReference type="ChEBI" id="CHEBI:57609"/>
        <dbReference type="ChEBI" id="CHEBI:57791"/>
        <dbReference type="EC" id="5.1.1.7"/>
    </reaction>
</comment>
<feature type="binding site" evidence="8">
    <location>
        <position position="244"/>
    </location>
    <ligand>
        <name>substrate</name>
    </ligand>
</feature>
<comment type="subcellular location">
    <subcellularLocation>
        <location evidence="8">Cytoplasm</location>
    </subcellularLocation>
</comment>
<dbReference type="GO" id="GO:0005829">
    <property type="term" value="C:cytosol"/>
    <property type="evidence" value="ECO:0007669"/>
    <property type="project" value="TreeGrafter"/>
</dbReference>
<dbReference type="AlphaFoldDB" id="A0A7K0K2Q0"/>
<name>A0A7K0K2Q0_9ACTO</name>
<dbReference type="InterPro" id="IPR001653">
    <property type="entry name" value="DAP_epimerase_DapF"/>
</dbReference>
<feature type="active site" evidence="9">
    <location>
        <position position="88"/>
    </location>
</feature>
<evidence type="ECO:0000256" key="3">
    <source>
        <dbReference type="ARBA" id="ARBA00013080"/>
    </source>
</evidence>
<evidence type="ECO:0000313" key="11">
    <source>
        <dbReference type="Proteomes" id="UP000442535"/>
    </source>
</evidence>
<proteinExistence type="inferred from homology"/>
<feature type="site" description="Could be important to modulate the pK values of the two catalytic cysteine residues" evidence="8">
    <location>
        <position position="195"/>
    </location>
</feature>
<accession>A0A7K0K2Q0</accession>
<evidence type="ECO:0000256" key="8">
    <source>
        <dbReference type="HAMAP-Rule" id="MF_00197"/>
    </source>
</evidence>
<evidence type="ECO:0000313" key="10">
    <source>
        <dbReference type="EMBL" id="MST49325.1"/>
    </source>
</evidence>
<dbReference type="UniPathway" id="UPA00034">
    <property type="reaction ID" value="UER00025"/>
</dbReference>
<organism evidence="10 11">
    <name type="scientific">Mobiluncus porci</name>
    <dbReference type="NCBI Taxonomy" id="2652278"/>
    <lineage>
        <taxon>Bacteria</taxon>
        <taxon>Bacillati</taxon>
        <taxon>Actinomycetota</taxon>
        <taxon>Actinomycetes</taxon>
        <taxon>Actinomycetales</taxon>
        <taxon>Actinomycetaceae</taxon>
        <taxon>Mobiluncus</taxon>
    </lineage>
</organism>
<feature type="active site" description="Proton donor" evidence="8">
    <location>
        <position position="88"/>
    </location>
</feature>
<keyword evidence="4 8" id="KW-0028">Amino-acid biosynthesis</keyword>
<dbReference type="PROSITE" id="PS01326">
    <property type="entry name" value="DAP_EPIMERASE"/>
    <property type="match status" value="1"/>
</dbReference>
<evidence type="ECO:0000256" key="4">
    <source>
        <dbReference type="ARBA" id="ARBA00022605"/>
    </source>
</evidence>
<dbReference type="GO" id="GO:0008837">
    <property type="term" value="F:diaminopimelate epimerase activity"/>
    <property type="evidence" value="ECO:0007669"/>
    <property type="project" value="UniProtKB-UniRule"/>
</dbReference>
<feature type="binding site" evidence="8">
    <location>
        <begin position="273"/>
        <end position="274"/>
    </location>
    <ligand>
        <name>substrate</name>
    </ligand>
</feature>
<reference evidence="10 11" key="1">
    <citation type="submission" date="2019-08" db="EMBL/GenBank/DDBJ databases">
        <title>In-depth cultivation of the pig gut microbiome towards novel bacterial diversity and tailored functional studies.</title>
        <authorList>
            <person name="Wylensek D."/>
            <person name="Hitch T.C.A."/>
            <person name="Clavel T."/>
        </authorList>
    </citation>
    <scope>NUCLEOTIDE SEQUENCE [LARGE SCALE GENOMIC DNA]</scope>
    <source>
        <strain evidence="10 11">RF-GAM-744-WT-7</strain>
    </source>
</reference>
<dbReference type="HAMAP" id="MF_00197">
    <property type="entry name" value="DAP_epimerase"/>
    <property type="match status" value="1"/>
</dbReference>
<dbReference type="SUPFAM" id="SSF54506">
    <property type="entry name" value="Diaminopimelate epimerase-like"/>
    <property type="match status" value="1"/>
</dbReference>
<keyword evidence="5 8" id="KW-0457">Lysine biosynthesis</keyword>
<keyword evidence="6 8" id="KW-0413">Isomerase</keyword>
<keyword evidence="8" id="KW-0963">Cytoplasm</keyword>
<protein>
    <recommendedName>
        <fullName evidence="3 8">Diaminopimelate epimerase</fullName>
        <shortName evidence="8">DAP epimerase</shortName>
        <ecNumber evidence="3 8">5.1.1.7</ecNumber>
    </recommendedName>
    <alternativeName>
        <fullName evidence="8">PLP-independent amino acid racemase</fullName>
    </alternativeName>
</protein>
<keyword evidence="11" id="KW-1185">Reference proteome</keyword>
<dbReference type="InterPro" id="IPR018510">
    <property type="entry name" value="DAP_epimerase_AS"/>
</dbReference>
<dbReference type="PANTHER" id="PTHR31689:SF0">
    <property type="entry name" value="DIAMINOPIMELATE EPIMERASE"/>
    <property type="match status" value="1"/>
</dbReference>
<comment type="caution">
    <text evidence="10">The sequence shown here is derived from an EMBL/GenBank/DDBJ whole genome shotgun (WGS) entry which is preliminary data.</text>
</comment>
<feature type="binding site" evidence="8">
    <location>
        <position position="193"/>
    </location>
    <ligand>
        <name>substrate</name>
    </ligand>
</feature>
<dbReference type="EMBL" id="VUMY01000005">
    <property type="protein sequence ID" value="MST49325.1"/>
    <property type="molecule type" value="Genomic_DNA"/>
</dbReference>
<comment type="pathway">
    <text evidence="1 8">Amino-acid biosynthesis; L-lysine biosynthesis via DAP pathway; DL-2,6-diaminopimelate from LL-2,6-diaminopimelate: step 1/1.</text>
</comment>
<dbReference type="EC" id="5.1.1.7" evidence="3 8"/>
<evidence type="ECO:0000256" key="6">
    <source>
        <dbReference type="ARBA" id="ARBA00023235"/>
    </source>
</evidence>